<keyword evidence="2" id="KW-1185">Reference proteome</keyword>
<reference evidence="1" key="1">
    <citation type="submission" date="2024-03" db="EMBL/GenBank/DDBJ databases">
        <title>Whole genome sequecning of epiphytes from Marcgravia umbellata leaves.</title>
        <authorList>
            <person name="Kumar G."/>
            <person name="Savka M.A."/>
        </authorList>
    </citation>
    <scope>NUCLEOTIDE SEQUENCE</scope>
    <source>
        <strain evidence="1">RIT_BL5</strain>
    </source>
</reference>
<organism evidence="1 2">
    <name type="scientific">Saccharibacillus sacchari</name>
    <dbReference type="NCBI Taxonomy" id="456493"/>
    <lineage>
        <taxon>Bacteria</taxon>
        <taxon>Bacillati</taxon>
        <taxon>Bacillota</taxon>
        <taxon>Bacilli</taxon>
        <taxon>Bacillales</taxon>
        <taxon>Paenibacillaceae</taxon>
        <taxon>Saccharibacillus</taxon>
    </lineage>
</organism>
<dbReference type="Proteomes" id="UP001380953">
    <property type="component" value="Unassembled WGS sequence"/>
</dbReference>
<sequence>MNNEEKNTFAKQQITEAFLRLLNDRDLSQITIVQITTEAKVSRNSFYRNYQDKDEILLKHIKHLITRWNAEYDLNNNQSEKEMFGSLFHHLKEKKAFYLLLKKRNLFHLFLNVFVEIYGAKREYDNMGAYAASFIAYGVYGWIEEWIGRGMQESAETMSALLATSGMK</sequence>
<evidence type="ECO:0000313" key="2">
    <source>
        <dbReference type="Proteomes" id="UP001380953"/>
    </source>
</evidence>
<proteinExistence type="predicted"/>
<protein>
    <submittedName>
        <fullName evidence="1">TetR/AcrR family transcriptional regulator C-terminal domain-containing protein</fullName>
    </submittedName>
</protein>
<evidence type="ECO:0000313" key="1">
    <source>
        <dbReference type="EMBL" id="MEJ8305243.1"/>
    </source>
</evidence>
<accession>A0ACC6PE98</accession>
<gene>
    <name evidence="1" type="ORF">WKI47_15155</name>
</gene>
<dbReference type="EMBL" id="JBBKAR010000039">
    <property type="protein sequence ID" value="MEJ8305243.1"/>
    <property type="molecule type" value="Genomic_DNA"/>
</dbReference>
<name>A0ACC6PE98_9BACL</name>
<comment type="caution">
    <text evidence="1">The sequence shown here is derived from an EMBL/GenBank/DDBJ whole genome shotgun (WGS) entry which is preliminary data.</text>
</comment>